<evidence type="ECO:0000313" key="2">
    <source>
        <dbReference type="EMBL" id="KFN86508.1"/>
    </source>
</evidence>
<dbReference type="AlphaFoldDB" id="A0A091C9R8"/>
<reference evidence="2 4" key="1">
    <citation type="journal article" date="2014" name="Genome Announc.">
        <title>Draft Genome Sequences of Streptococcus bovis Strains ATCC 33317 and JB1.</title>
        <authorList>
            <person name="Benahmed F.H."/>
            <person name="Gopinath G.R."/>
            <person name="Harbottle H."/>
            <person name="Cotta M.A."/>
            <person name="Luo Y."/>
            <person name="Henderson C."/>
            <person name="Teri P."/>
            <person name="Soppet D."/>
            <person name="Rasmussen M."/>
            <person name="Whitehead T.R."/>
            <person name="Davidson M."/>
        </authorList>
    </citation>
    <scope>NUCLEOTIDE SEQUENCE [LARGE SCALE GENOMIC DNA]</scope>
    <source>
        <strain evidence="2 4">JB1</strain>
    </source>
</reference>
<evidence type="ECO:0000259" key="1">
    <source>
        <dbReference type="PROSITE" id="PS51750"/>
    </source>
</evidence>
<evidence type="ECO:0000313" key="4">
    <source>
        <dbReference type="Proteomes" id="UP000029382"/>
    </source>
</evidence>
<dbReference type="InterPro" id="IPR003497">
    <property type="entry name" value="BRO_N_domain"/>
</dbReference>
<dbReference type="PANTHER" id="PTHR36180:SF2">
    <property type="entry name" value="BRO FAMILY PROTEIN"/>
    <property type="match status" value="1"/>
</dbReference>
<comment type="caution">
    <text evidence="2">The sequence shown here is derived from an EMBL/GenBank/DDBJ whole genome shotgun (WGS) entry which is preliminary data.</text>
</comment>
<gene>
    <name evidence="2" type="ORF">H702_09125</name>
    <name evidence="3" type="ORF">SAMN02910290_00855</name>
</gene>
<sequence length="245" mass="28484">MMNVQVFNNEEFGQVRTLEIDGMVYFSNTDVCGALEINNPSQALKRLRKDGVISNEVIDNLGRKQVMKFISESNLYKLIFQSKKKEAEKFTDWVTDEVLPAIRKHGSYVAPTQTALSPEDAFIQLFQTQKEIKKEQAVMRDDIVYLKEEQPVNPSINQDLTKERNKAVVKCLGGYDAPAYSDSKLRQKVFCQAARDFKELFKIPRYDLLKKKDIERAYDYWQQWQPQTNLRLEIEQANKQLSLSV</sequence>
<dbReference type="Pfam" id="PF10552">
    <property type="entry name" value="ORF6C"/>
    <property type="match status" value="1"/>
</dbReference>
<evidence type="ECO:0000313" key="3">
    <source>
        <dbReference type="EMBL" id="SFL20293.1"/>
    </source>
</evidence>
<dbReference type="Proteomes" id="UP000182793">
    <property type="component" value="Unassembled WGS sequence"/>
</dbReference>
<dbReference type="SMART" id="SM01040">
    <property type="entry name" value="Bro-N"/>
    <property type="match status" value="1"/>
</dbReference>
<dbReference type="Proteomes" id="UP000029382">
    <property type="component" value="Unassembled WGS sequence"/>
</dbReference>
<feature type="domain" description="Bro-N" evidence="1">
    <location>
        <begin position="1"/>
        <end position="106"/>
    </location>
</feature>
<evidence type="ECO:0000313" key="5">
    <source>
        <dbReference type="Proteomes" id="UP000182793"/>
    </source>
</evidence>
<dbReference type="Pfam" id="PF02498">
    <property type="entry name" value="Bro-N"/>
    <property type="match status" value="1"/>
</dbReference>
<reference evidence="3 5" key="2">
    <citation type="submission" date="2016-10" db="EMBL/GenBank/DDBJ databases">
        <authorList>
            <person name="Varghese N."/>
            <person name="Submissions S."/>
        </authorList>
    </citation>
    <scope>NUCLEOTIDE SEQUENCE [LARGE SCALE GENOMIC DNA]</scope>
    <source>
        <strain evidence="3 5">JB1</strain>
    </source>
</reference>
<dbReference type="RefSeq" id="WP_052071132.1">
    <property type="nucleotide sequence ID" value="NZ_AUZH01000033.1"/>
</dbReference>
<name>A0A091C9R8_STREI</name>
<accession>A0A091C9R8</accession>
<dbReference type="InterPro" id="IPR018878">
    <property type="entry name" value="ORF6C_dom"/>
</dbReference>
<keyword evidence="5" id="KW-1185">Reference proteome</keyword>
<dbReference type="PANTHER" id="PTHR36180">
    <property type="entry name" value="DNA-BINDING PROTEIN-RELATED-RELATED"/>
    <property type="match status" value="1"/>
</dbReference>
<dbReference type="EMBL" id="FOTG01000004">
    <property type="protein sequence ID" value="SFL20293.1"/>
    <property type="molecule type" value="Genomic_DNA"/>
</dbReference>
<protein>
    <submittedName>
        <fullName evidence="2 3">Antirepressor</fullName>
    </submittedName>
</protein>
<organism evidence="2 4">
    <name type="scientific">Streptococcus equinus JB1</name>
    <dbReference type="NCBI Taxonomy" id="1294274"/>
    <lineage>
        <taxon>Bacteria</taxon>
        <taxon>Bacillati</taxon>
        <taxon>Bacillota</taxon>
        <taxon>Bacilli</taxon>
        <taxon>Lactobacillales</taxon>
        <taxon>Streptococcaceae</taxon>
        <taxon>Streptococcus</taxon>
    </lineage>
</organism>
<dbReference type="PROSITE" id="PS51750">
    <property type="entry name" value="BRO_N"/>
    <property type="match status" value="1"/>
</dbReference>
<proteinExistence type="predicted"/>
<dbReference type="EMBL" id="AUZH01000033">
    <property type="protein sequence ID" value="KFN86508.1"/>
    <property type="molecule type" value="Genomic_DNA"/>
</dbReference>